<evidence type="ECO:0000313" key="3">
    <source>
        <dbReference type="Proteomes" id="UP000070054"/>
    </source>
</evidence>
<name>A0A135TWG9_9PEZI</name>
<feature type="region of interest" description="Disordered" evidence="1">
    <location>
        <begin position="123"/>
        <end position="148"/>
    </location>
</feature>
<proteinExistence type="predicted"/>
<organism evidence="2 3">
    <name type="scientific">Colletotrichum nymphaeae SA-01</name>
    <dbReference type="NCBI Taxonomy" id="1460502"/>
    <lineage>
        <taxon>Eukaryota</taxon>
        <taxon>Fungi</taxon>
        <taxon>Dikarya</taxon>
        <taxon>Ascomycota</taxon>
        <taxon>Pezizomycotina</taxon>
        <taxon>Sordariomycetes</taxon>
        <taxon>Hypocreomycetidae</taxon>
        <taxon>Glomerellales</taxon>
        <taxon>Glomerellaceae</taxon>
        <taxon>Colletotrichum</taxon>
        <taxon>Colletotrichum acutatum species complex</taxon>
    </lineage>
</organism>
<evidence type="ECO:0000313" key="2">
    <source>
        <dbReference type="EMBL" id="KXH52520.1"/>
    </source>
</evidence>
<protein>
    <submittedName>
        <fullName evidence="2">Uncharacterized protein</fullName>
    </submittedName>
</protein>
<dbReference type="EMBL" id="JEMN01001002">
    <property type="protein sequence ID" value="KXH52520.1"/>
    <property type="molecule type" value="Genomic_DNA"/>
</dbReference>
<accession>A0A135TWG9</accession>
<dbReference type="Proteomes" id="UP000070054">
    <property type="component" value="Unassembled WGS sequence"/>
</dbReference>
<keyword evidence="3" id="KW-1185">Reference proteome</keyword>
<gene>
    <name evidence="2" type="ORF">CNYM01_13130</name>
</gene>
<evidence type="ECO:0000256" key="1">
    <source>
        <dbReference type="SAM" id="MobiDB-lite"/>
    </source>
</evidence>
<comment type="caution">
    <text evidence="2">The sequence shown here is derived from an EMBL/GenBank/DDBJ whole genome shotgun (WGS) entry which is preliminary data.</text>
</comment>
<sequence length="170" mass="18819">MRMVGDGILTPQAQVPLHNVQRGDEGFSTYGYLTWATLLSRLDTSGTLHSRRDTTWHPKHKQLAALVPWLPEAVARCNAIAAGVEAGPKIFSAQPKPADAALSKTGGRSTLYGLKKWSVRAVKDQDEDEEHATNARRPQSRARRNHQAESSKTFVQLITIVATRLPYHLT</sequence>
<dbReference type="AlphaFoldDB" id="A0A135TWG9"/>
<reference evidence="2 3" key="1">
    <citation type="submission" date="2014-02" db="EMBL/GenBank/DDBJ databases">
        <title>The genome sequence of Colletotrichum nymphaeae SA-01.</title>
        <authorList>
            <person name="Baroncelli R."/>
            <person name="Thon M.R."/>
        </authorList>
    </citation>
    <scope>NUCLEOTIDE SEQUENCE [LARGE SCALE GENOMIC DNA]</scope>
    <source>
        <strain evidence="2 3">SA-01</strain>
    </source>
</reference>